<reference evidence="2 3" key="1">
    <citation type="journal article" date="2019" name="Microbiol. Resour. Announc.">
        <title>Complete Genome Sequence of Halomonas sulfidaeris Strain Esulfide1 Isolated from a Metal Sulfide Rock at a Depth of 2,200 Meters, Obtained Using Nanopore Sequencing.</title>
        <authorList>
            <person name="Saito M."/>
            <person name="Nishigata A."/>
            <person name="Galipon J."/>
            <person name="Arakawa K."/>
        </authorList>
    </citation>
    <scope>NUCLEOTIDE SEQUENCE [LARGE SCALE GENOMIC DNA]</scope>
    <source>
        <strain evidence="2 3">ATCC BAA-803</strain>
    </source>
</reference>
<dbReference type="KEGG" id="hsr:HSBAA_48620"/>
<dbReference type="SUPFAM" id="SSF47413">
    <property type="entry name" value="lambda repressor-like DNA-binding domains"/>
    <property type="match status" value="1"/>
</dbReference>
<dbReference type="InterPro" id="IPR001387">
    <property type="entry name" value="Cro/C1-type_HTH"/>
</dbReference>
<evidence type="ECO:0000256" key="1">
    <source>
        <dbReference type="SAM" id="MobiDB-lite"/>
    </source>
</evidence>
<sequence length="128" mass="14828">MFNFPFQQDTPQQAPQASSETRHTTSAPLPWKTAASPQDDAEKRLAAMEQDEPKRRLIRDAKALCKLRKITQATMAEEIGIPRRTLEEWLQFRRMPKAPGVTLIRRWVANYKQKLITCFKKTAIFSIN</sequence>
<dbReference type="Proteomes" id="UP000320231">
    <property type="component" value="Chromosome"/>
</dbReference>
<dbReference type="GO" id="GO:0003677">
    <property type="term" value="F:DNA binding"/>
    <property type="evidence" value="ECO:0007669"/>
    <property type="project" value="InterPro"/>
</dbReference>
<name>A0A455UBE8_9GAMM</name>
<protein>
    <recommendedName>
        <fullName evidence="4">HTH cro/C1-type domain-containing protein</fullName>
    </recommendedName>
</protein>
<accession>A0A455UBE8</accession>
<evidence type="ECO:0008006" key="4">
    <source>
        <dbReference type="Google" id="ProtNLM"/>
    </source>
</evidence>
<feature type="region of interest" description="Disordered" evidence="1">
    <location>
        <begin position="1"/>
        <end position="42"/>
    </location>
</feature>
<feature type="compositionally biased region" description="Polar residues" evidence="1">
    <location>
        <begin position="1"/>
        <end position="27"/>
    </location>
</feature>
<dbReference type="CDD" id="cd00093">
    <property type="entry name" value="HTH_XRE"/>
    <property type="match status" value="1"/>
</dbReference>
<dbReference type="AlphaFoldDB" id="A0A455UBE8"/>
<dbReference type="EMBL" id="AP019514">
    <property type="protein sequence ID" value="BBI63556.1"/>
    <property type="molecule type" value="Genomic_DNA"/>
</dbReference>
<gene>
    <name evidence="2" type="ORF">HSBAA_48620</name>
</gene>
<proteinExistence type="predicted"/>
<evidence type="ECO:0000313" key="3">
    <source>
        <dbReference type="Proteomes" id="UP000320231"/>
    </source>
</evidence>
<evidence type="ECO:0000313" key="2">
    <source>
        <dbReference type="EMBL" id="BBI63556.1"/>
    </source>
</evidence>
<organism evidence="2 3">
    <name type="scientific">Vreelandella sulfidaeris</name>
    <dbReference type="NCBI Taxonomy" id="115553"/>
    <lineage>
        <taxon>Bacteria</taxon>
        <taxon>Pseudomonadati</taxon>
        <taxon>Pseudomonadota</taxon>
        <taxon>Gammaproteobacteria</taxon>
        <taxon>Oceanospirillales</taxon>
        <taxon>Halomonadaceae</taxon>
        <taxon>Vreelandella</taxon>
    </lineage>
</organism>
<dbReference type="InterPro" id="IPR010982">
    <property type="entry name" value="Lambda_DNA-bd_dom_sf"/>
</dbReference>